<sequence>MTDKEDEKMPTSTPYKQSPKRVRDDVQNRKLRAIANSIDFSKLDKKESLSLDEFGRVKIDPTHPDYRYWTEDD</sequence>
<dbReference type="RefSeq" id="WP_088053246.1">
    <property type="nucleotide sequence ID" value="NZ_BMJD01000026.1"/>
</dbReference>
<dbReference type="Proteomes" id="UP000621492">
    <property type="component" value="Unassembled WGS sequence"/>
</dbReference>
<reference evidence="2" key="2">
    <citation type="submission" date="2020-09" db="EMBL/GenBank/DDBJ databases">
        <authorList>
            <person name="Sun Q."/>
            <person name="Zhou Y."/>
        </authorList>
    </citation>
    <scope>NUCLEOTIDE SEQUENCE</scope>
    <source>
        <strain evidence="2">CGMCC 1.15454</strain>
    </source>
</reference>
<evidence type="ECO:0000313" key="3">
    <source>
        <dbReference type="Proteomes" id="UP000621492"/>
    </source>
</evidence>
<accession>A0A9W5TZQ2</accession>
<organism evidence="2 3">
    <name type="scientific">Lentibacillus populi</name>
    <dbReference type="NCBI Taxonomy" id="1827502"/>
    <lineage>
        <taxon>Bacteria</taxon>
        <taxon>Bacillati</taxon>
        <taxon>Bacillota</taxon>
        <taxon>Bacilli</taxon>
        <taxon>Bacillales</taxon>
        <taxon>Bacillaceae</taxon>
        <taxon>Lentibacillus</taxon>
    </lineage>
</organism>
<gene>
    <name evidence="2" type="ORF">GCM10011409_29900</name>
</gene>
<feature type="region of interest" description="Disordered" evidence="1">
    <location>
        <begin position="1"/>
        <end position="25"/>
    </location>
</feature>
<evidence type="ECO:0000256" key="1">
    <source>
        <dbReference type="SAM" id="MobiDB-lite"/>
    </source>
</evidence>
<proteinExistence type="predicted"/>
<name>A0A9W5TZQ2_9BACI</name>
<reference evidence="2" key="1">
    <citation type="journal article" date="2014" name="Int. J. Syst. Evol. Microbiol.">
        <title>Complete genome sequence of Corynebacterium casei LMG S-19264T (=DSM 44701T), isolated from a smear-ripened cheese.</title>
        <authorList>
            <consortium name="US DOE Joint Genome Institute (JGI-PGF)"/>
            <person name="Walter F."/>
            <person name="Albersmeier A."/>
            <person name="Kalinowski J."/>
            <person name="Ruckert C."/>
        </authorList>
    </citation>
    <scope>NUCLEOTIDE SEQUENCE</scope>
    <source>
        <strain evidence="2">CGMCC 1.15454</strain>
    </source>
</reference>
<keyword evidence="3" id="KW-1185">Reference proteome</keyword>
<comment type="caution">
    <text evidence="2">The sequence shown here is derived from an EMBL/GenBank/DDBJ whole genome shotgun (WGS) entry which is preliminary data.</text>
</comment>
<dbReference type="AlphaFoldDB" id="A0A9W5TZQ2"/>
<evidence type="ECO:0000313" key="2">
    <source>
        <dbReference type="EMBL" id="GGB50317.1"/>
    </source>
</evidence>
<dbReference type="EMBL" id="BMJD01000026">
    <property type="protein sequence ID" value="GGB50317.1"/>
    <property type="molecule type" value="Genomic_DNA"/>
</dbReference>
<protein>
    <submittedName>
        <fullName evidence="2">Uncharacterized protein</fullName>
    </submittedName>
</protein>